<protein>
    <recommendedName>
        <fullName evidence="6">GDSL esterase/lipase At1g71250-like</fullName>
    </recommendedName>
</protein>
<dbReference type="PANTHER" id="PTHR45648">
    <property type="entry name" value="GDSL LIPASE/ACYLHYDROLASE FAMILY PROTEIN (AFU_ORTHOLOGUE AFUA_4G14700)"/>
    <property type="match status" value="1"/>
</dbReference>
<organism evidence="4 5">
    <name type="scientific">Nepenthes gracilis</name>
    <name type="common">Slender pitcher plant</name>
    <dbReference type="NCBI Taxonomy" id="150966"/>
    <lineage>
        <taxon>Eukaryota</taxon>
        <taxon>Viridiplantae</taxon>
        <taxon>Streptophyta</taxon>
        <taxon>Embryophyta</taxon>
        <taxon>Tracheophyta</taxon>
        <taxon>Spermatophyta</taxon>
        <taxon>Magnoliopsida</taxon>
        <taxon>eudicotyledons</taxon>
        <taxon>Gunneridae</taxon>
        <taxon>Pentapetalae</taxon>
        <taxon>Caryophyllales</taxon>
        <taxon>Nepenthaceae</taxon>
        <taxon>Nepenthes</taxon>
    </lineage>
</organism>
<dbReference type="AlphaFoldDB" id="A0AAD3RW94"/>
<gene>
    <name evidence="4" type="ORF">Nepgr_000210</name>
</gene>
<keyword evidence="3" id="KW-0442">Lipid degradation</keyword>
<dbReference type="InterPro" id="IPR036514">
    <property type="entry name" value="SGNH_hydro_sf"/>
</dbReference>
<comment type="caution">
    <text evidence="4">The sequence shown here is derived from an EMBL/GenBank/DDBJ whole genome shotgun (WGS) entry which is preliminary data.</text>
</comment>
<evidence type="ECO:0000313" key="4">
    <source>
        <dbReference type="EMBL" id="GMG98370.1"/>
    </source>
</evidence>
<evidence type="ECO:0000313" key="5">
    <source>
        <dbReference type="Proteomes" id="UP001279734"/>
    </source>
</evidence>
<dbReference type="PANTHER" id="PTHR45648:SF7">
    <property type="entry name" value="OS12G0126100 PROTEIN"/>
    <property type="match status" value="1"/>
</dbReference>
<evidence type="ECO:0000256" key="3">
    <source>
        <dbReference type="ARBA" id="ARBA00022963"/>
    </source>
</evidence>
<proteinExistence type="inferred from homology"/>
<dbReference type="InterPro" id="IPR001087">
    <property type="entry name" value="GDSL"/>
</dbReference>
<keyword evidence="5" id="KW-1185">Reference proteome</keyword>
<keyword evidence="2" id="KW-0378">Hydrolase</keyword>
<dbReference type="InterPro" id="IPR051058">
    <property type="entry name" value="GDSL_Est/Lipase"/>
</dbReference>
<dbReference type="EMBL" id="BSYO01000001">
    <property type="protein sequence ID" value="GMG98370.1"/>
    <property type="molecule type" value="Genomic_DNA"/>
</dbReference>
<dbReference type="GO" id="GO:0016788">
    <property type="term" value="F:hydrolase activity, acting on ester bonds"/>
    <property type="evidence" value="ECO:0007669"/>
    <property type="project" value="InterPro"/>
</dbReference>
<evidence type="ECO:0000256" key="2">
    <source>
        <dbReference type="ARBA" id="ARBA00022801"/>
    </source>
</evidence>
<dbReference type="Proteomes" id="UP001279734">
    <property type="component" value="Unassembled WGS sequence"/>
</dbReference>
<keyword evidence="3" id="KW-0443">Lipid metabolism</keyword>
<accession>A0AAD3RW94</accession>
<sequence length="383" mass="42032">MKISPAARGLAIVVFMVMALLGALDSQLFPLTPLQTSGLSSSSSGALRKALFILGDSSADCGENTLFYPILHTNLSLLPCNGSNSTLPHFLAEKMGLPKPPAFYGQNNTIQGLLNGLNFGSAVASILLTNPNIPHFQSLNQQLRQAFDTIQLLQLQLGQSTANQFIESSIFYLSFGKDDYIHFLRHNYSSLGLKSRHSGHRFAHILVDQMMKVMRDLYDANVRKIICVGILPLGCAPRTVLEWRPAAAAGKNGEQGCIDEINKLVFEYNMMLKEQIFDLNRELPHMHIAFCDVYQAIKDIVADPQKYGFNDAMSACCGIGKLGAMIGCLSASTACNQSLNHVWWDLYNPTEAVNSLLANSAWSGQQFAGMCRPMTIQDLVYAS</sequence>
<evidence type="ECO:0000256" key="1">
    <source>
        <dbReference type="ARBA" id="ARBA00008668"/>
    </source>
</evidence>
<dbReference type="GO" id="GO:0016042">
    <property type="term" value="P:lipid catabolic process"/>
    <property type="evidence" value="ECO:0007669"/>
    <property type="project" value="UniProtKB-KW"/>
</dbReference>
<comment type="similarity">
    <text evidence="1">Belongs to the 'GDSL' lipolytic enzyme family.</text>
</comment>
<reference evidence="4" key="1">
    <citation type="submission" date="2023-05" db="EMBL/GenBank/DDBJ databases">
        <title>Nepenthes gracilis genome sequencing.</title>
        <authorList>
            <person name="Fukushima K."/>
        </authorList>
    </citation>
    <scope>NUCLEOTIDE SEQUENCE</scope>
    <source>
        <strain evidence="4">SING2019-196</strain>
    </source>
</reference>
<evidence type="ECO:0008006" key="6">
    <source>
        <dbReference type="Google" id="ProtNLM"/>
    </source>
</evidence>
<dbReference type="Pfam" id="PF00657">
    <property type="entry name" value="Lipase_GDSL"/>
    <property type="match status" value="1"/>
</dbReference>
<dbReference type="Gene3D" id="3.40.50.1110">
    <property type="entry name" value="SGNH hydrolase"/>
    <property type="match status" value="1"/>
</dbReference>
<name>A0AAD3RW94_NEPGR</name>